<evidence type="ECO:0000313" key="1">
    <source>
        <dbReference type="EMBL" id="MCX2978089.1"/>
    </source>
</evidence>
<evidence type="ECO:0000313" key="2">
    <source>
        <dbReference type="Proteomes" id="UP001143304"/>
    </source>
</evidence>
<accession>A0ABT3T9E4</accession>
<proteinExistence type="predicted"/>
<protein>
    <submittedName>
        <fullName evidence="1">DUF4136 domain-containing protein</fullName>
    </submittedName>
</protein>
<comment type="caution">
    <text evidence="1">The sequence shown here is derived from an EMBL/GenBank/DDBJ whole genome shotgun (WGS) entry which is preliminary data.</text>
</comment>
<keyword evidence="2" id="KW-1185">Reference proteome</keyword>
<reference evidence="1" key="1">
    <citation type="submission" date="2019-02" db="EMBL/GenBank/DDBJ databases">
        <authorList>
            <person name="Li S.-H."/>
        </authorList>
    </citation>
    <scope>NUCLEOTIDE SEQUENCE</scope>
    <source>
        <strain evidence="1">IMCC11814</strain>
    </source>
</reference>
<dbReference type="Proteomes" id="UP001143304">
    <property type="component" value="Unassembled WGS sequence"/>
</dbReference>
<name>A0ABT3T9E4_9GAMM</name>
<dbReference type="EMBL" id="SHNO01000001">
    <property type="protein sequence ID" value="MCX2978089.1"/>
    <property type="molecule type" value="Genomic_DNA"/>
</dbReference>
<gene>
    <name evidence="1" type="ORF">EYC82_12050</name>
</gene>
<organism evidence="1 2">
    <name type="scientific">Candidatus Marimicrobium litorale</name>
    <dbReference type="NCBI Taxonomy" id="2518991"/>
    <lineage>
        <taxon>Bacteria</taxon>
        <taxon>Pseudomonadati</taxon>
        <taxon>Pseudomonadota</taxon>
        <taxon>Gammaproteobacteria</taxon>
        <taxon>Cellvibrionales</taxon>
        <taxon>Halieaceae</taxon>
        <taxon>Marimicrobium</taxon>
    </lineage>
</organism>
<sequence length="219" mass="24258">MAPADFARTDRAAWHPETALIPRNTMRLSTALAYTLLPLVMTACSGIEIEPAPVDQFAAGDYRYYSWRSNPLPGDTRSSDPVYAIDPVLRREVDANLLAKGYILDGERAQFTVDYIFAKRLLDGERSNWASNVSPRAAVNPNRQIDQASVDNAIALGGVKETNNIVLQFNDKQSHKEVWHVTLTKFVEDANRADVSRIENAMGKSITRALKTLPEASAP</sequence>